<dbReference type="Gene3D" id="1.10.1750.10">
    <property type="match status" value="1"/>
</dbReference>
<evidence type="ECO:0000313" key="2">
    <source>
        <dbReference type="EMBL" id="AGO48755.1"/>
    </source>
</evidence>
<organism evidence="2 3">
    <name type="scientific">Cellulophaga phage phi46:3</name>
    <dbReference type="NCBI Taxonomy" id="1327985"/>
    <lineage>
        <taxon>Viruses</taxon>
        <taxon>Duplodnaviria</taxon>
        <taxon>Heunggongvirae</taxon>
        <taxon>Uroviricota</taxon>
        <taxon>Caudoviricetes</taxon>
        <taxon>Pachyviridae</taxon>
        <taxon>Bacelvirus</taxon>
        <taxon>Bacelvirus phi46tres</taxon>
    </lineage>
</organism>
<feature type="domain" description="Chromosomal replication initiator DnaA C-terminal" evidence="1">
    <location>
        <begin position="11"/>
        <end position="86"/>
    </location>
</feature>
<dbReference type="OrthoDB" id="12148at10239"/>
<evidence type="ECO:0000259" key="1">
    <source>
        <dbReference type="SMART" id="SM00760"/>
    </source>
</evidence>
<dbReference type="InterPro" id="IPR013159">
    <property type="entry name" value="DnaA_C"/>
</dbReference>
<dbReference type="GO" id="GO:0005524">
    <property type="term" value="F:ATP binding"/>
    <property type="evidence" value="ECO:0007669"/>
    <property type="project" value="InterPro"/>
</dbReference>
<dbReference type="GeneID" id="16797329"/>
<dbReference type="InterPro" id="IPR010921">
    <property type="entry name" value="Trp_repressor/repl_initiator"/>
</dbReference>
<evidence type="ECO:0000313" key="3">
    <source>
        <dbReference type="Proteomes" id="UP000014727"/>
    </source>
</evidence>
<dbReference type="RefSeq" id="YP_008241054.1">
    <property type="nucleotide sequence ID" value="NC_021792.1"/>
</dbReference>
<gene>
    <name evidence="2" type="ORF">Phi46:3_gp011</name>
</gene>
<dbReference type="GO" id="GO:0043565">
    <property type="term" value="F:sequence-specific DNA binding"/>
    <property type="evidence" value="ECO:0007669"/>
    <property type="project" value="InterPro"/>
</dbReference>
<dbReference type="Pfam" id="PF08299">
    <property type="entry name" value="Bac_DnaA_C"/>
    <property type="match status" value="1"/>
</dbReference>
<accession>S0A1S9</accession>
<dbReference type="KEGG" id="vg:16797329"/>
<name>S0A1S9_9CAUD</name>
<dbReference type="GO" id="GO:0006270">
    <property type="term" value="P:DNA replication initiation"/>
    <property type="evidence" value="ECO:0007669"/>
    <property type="project" value="InterPro"/>
</dbReference>
<dbReference type="GO" id="GO:0006275">
    <property type="term" value="P:regulation of DNA replication"/>
    <property type="evidence" value="ECO:0007669"/>
    <property type="project" value="InterPro"/>
</dbReference>
<dbReference type="Proteomes" id="UP000014727">
    <property type="component" value="Segment"/>
</dbReference>
<protein>
    <submittedName>
        <fullName evidence="2">DnaA protein</fullName>
    </submittedName>
</protein>
<dbReference type="SMART" id="SM00760">
    <property type="entry name" value="Bac_DnaA_C"/>
    <property type="match status" value="1"/>
</dbReference>
<proteinExistence type="predicted"/>
<sequence length="155" mass="18671">MERFIEKSTVSHDFILKLVCEYNEITPEVLFSNTRKRDLMYTRQKFFYLCYTFTNFHLKRIGHISLIYGRNTPYNHATVLHGYKKISDHCEIYKDLKEEIDFYIKEIKYKTTEISKVVVQDFNLLDNLKRYNNTDSYINEVVVQDFNLLDNLKVA</sequence>
<reference evidence="3" key="2">
    <citation type="submission" date="2013-03" db="EMBL/GenBank/DDBJ databases">
        <title>The Cellulophaga phages: a novel, diverse, and globally ubiquitous model system.</title>
        <authorList>
            <person name="Holmfeldt K."/>
            <person name="Solonenko N."/>
            <person name="Shah M."/>
            <person name="Corrier K."/>
            <person name="Riemann L."/>
            <person name="VerBerkmoes N.C."/>
            <person name="Sullivan M.B."/>
        </authorList>
    </citation>
    <scope>NUCLEOTIDE SEQUENCE [LARGE SCALE GENOMIC DNA]</scope>
</reference>
<reference evidence="2 3" key="1">
    <citation type="journal article" date="2013" name="Proc. Natl. Acad. Sci. U.S.A.">
        <title>Twelve previously unknown phage genera are ubiquitous in global oceans.</title>
        <authorList>
            <person name="Holmfeldt K."/>
            <person name="Solonenko N."/>
            <person name="Shah M."/>
            <person name="Corrier K."/>
            <person name="Riemann L."/>
            <person name="Verberkmoes N.C."/>
            <person name="Sullivan M.B."/>
        </authorList>
    </citation>
    <scope>NUCLEOTIDE SEQUENCE [LARGE SCALE GENOMIC DNA]</scope>
    <source>
        <strain evidence="2">Phi46:3</strain>
    </source>
</reference>
<dbReference type="EMBL" id="KC821622">
    <property type="protein sequence ID" value="AGO48755.1"/>
    <property type="molecule type" value="Genomic_DNA"/>
</dbReference>
<keyword evidence="3" id="KW-1185">Reference proteome</keyword>
<dbReference type="SUPFAM" id="SSF48295">
    <property type="entry name" value="TrpR-like"/>
    <property type="match status" value="1"/>
</dbReference>
<dbReference type="CDD" id="cd06571">
    <property type="entry name" value="Bac_DnaA_C"/>
    <property type="match status" value="1"/>
</dbReference>